<dbReference type="AlphaFoldDB" id="A0A3L8ABI0"/>
<organism evidence="1 2">
    <name type="scientific">Bacteroides acidifaciens</name>
    <dbReference type="NCBI Taxonomy" id="85831"/>
    <lineage>
        <taxon>Bacteria</taxon>
        <taxon>Pseudomonadati</taxon>
        <taxon>Bacteroidota</taxon>
        <taxon>Bacteroidia</taxon>
        <taxon>Bacteroidales</taxon>
        <taxon>Bacteroidaceae</taxon>
        <taxon>Bacteroides</taxon>
    </lineage>
</organism>
<dbReference type="Pfam" id="PF13151">
    <property type="entry name" value="DUF3990"/>
    <property type="match status" value="1"/>
</dbReference>
<dbReference type="RefSeq" id="WP_121765169.1">
    <property type="nucleotide sequence ID" value="NZ_RAZM01000004.1"/>
</dbReference>
<dbReference type="EMBL" id="RAZM01000004">
    <property type="protein sequence ID" value="RLT81516.1"/>
    <property type="molecule type" value="Genomic_DNA"/>
</dbReference>
<dbReference type="STRING" id="1235814.GCA_000613385_02670"/>
<evidence type="ECO:0000313" key="2">
    <source>
        <dbReference type="Proteomes" id="UP000267159"/>
    </source>
</evidence>
<comment type="caution">
    <text evidence="1">The sequence shown here is derived from an EMBL/GenBank/DDBJ whole genome shotgun (WGS) entry which is preliminary data.</text>
</comment>
<accession>A0A3L8ABI0</accession>
<dbReference type="InterPro" id="IPR025051">
    <property type="entry name" value="DUF3990"/>
</dbReference>
<gene>
    <name evidence="1" type="ORF">D7Y07_02620</name>
</gene>
<name>A0A3L8ABI0_9BACE</name>
<dbReference type="Proteomes" id="UP000267159">
    <property type="component" value="Unassembled WGS sequence"/>
</dbReference>
<reference evidence="1 2" key="1">
    <citation type="submission" date="2018-09" db="EMBL/GenBank/DDBJ databases">
        <title>Murine metabolic-syndrome-specific gut microbial biobank.</title>
        <authorList>
            <person name="Liu C."/>
        </authorList>
    </citation>
    <scope>NUCLEOTIDE SEQUENCE [LARGE SCALE GENOMIC DNA]</scope>
    <source>
        <strain evidence="1 2">0.1X-D8-26</strain>
    </source>
</reference>
<evidence type="ECO:0000313" key="1">
    <source>
        <dbReference type="EMBL" id="RLT81516.1"/>
    </source>
</evidence>
<proteinExistence type="predicted"/>
<sequence length="163" mass="18743">MKVYHGSTLVVQYPLAGVGRDNLDFGKGFYVTDIYNQAKRWASVMMLRRPDSSAMVNVYELDVARLSSANYKLLRFEGYNSEWLDFIVSSRQGKKPWIGYDLVEGGVANDRVFDTIENYIEGQIPKDIALGRLRYEKPNNQLCILNQQLIDECLSFEECIIIK</sequence>
<protein>
    <submittedName>
        <fullName evidence="1">DUF3990 domain-containing protein</fullName>
    </submittedName>
</protein>